<sequence>MEQTESPPPVTVEGDWGPAQTKTAKNKLELYFGSKKKSSGGGECRVEAEGEAPRAAVYFQCQEVRERVIARKNHEIIVSSDFCTDAHSVSV</sequence>
<evidence type="ECO:0000256" key="1">
    <source>
        <dbReference type="SAM" id="MobiDB-lite"/>
    </source>
</evidence>
<feature type="compositionally biased region" description="Pro residues" evidence="1">
    <location>
        <begin position="1"/>
        <end position="10"/>
    </location>
</feature>
<dbReference type="InterPro" id="IPR057051">
    <property type="entry name" value="PARP14_RPM_1"/>
</dbReference>
<dbReference type="EMBL" id="JAURVH010000151">
    <property type="protein sequence ID" value="KAK5936238.1"/>
    <property type="molecule type" value="Genomic_DNA"/>
</dbReference>
<dbReference type="EMBL" id="JAURVH010001530">
    <property type="protein sequence ID" value="KAK5905629.1"/>
    <property type="molecule type" value="Genomic_DNA"/>
</dbReference>
<protein>
    <recommendedName>
        <fullName evidence="2">PAR14-like first RRM domain-containing protein</fullName>
    </recommendedName>
</protein>
<feature type="region of interest" description="Disordered" evidence="1">
    <location>
        <begin position="1"/>
        <end position="20"/>
    </location>
</feature>
<dbReference type="AlphaFoldDB" id="A0AAN8H7I4"/>
<evidence type="ECO:0000313" key="4">
    <source>
        <dbReference type="EMBL" id="KAK5936238.1"/>
    </source>
</evidence>
<feature type="domain" description="PAR14-like first RRM" evidence="2">
    <location>
        <begin position="10"/>
        <end position="79"/>
    </location>
</feature>
<proteinExistence type="predicted"/>
<accession>A0AAN8H7I4</accession>
<dbReference type="Proteomes" id="UP001331515">
    <property type="component" value="Unassembled WGS sequence"/>
</dbReference>
<name>A0AAN8H7I4_CHAGU</name>
<keyword evidence="5" id="KW-1185">Reference proteome</keyword>
<organism evidence="3 5">
    <name type="scientific">Champsocephalus gunnari</name>
    <name type="common">Mackerel icefish</name>
    <dbReference type="NCBI Taxonomy" id="52237"/>
    <lineage>
        <taxon>Eukaryota</taxon>
        <taxon>Metazoa</taxon>
        <taxon>Chordata</taxon>
        <taxon>Craniata</taxon>
        <taxon>Vertebrata</taxon>
        <taxon>Euteleostomi</taxon>
        <taxon>Actinopterygii</taxon>
        <taxon>Neopterygii</taxon>
        <taxon>Teleostei</taxon>
        <taxon>Neoteleostei</taxon>
        <taxon>Acanthomorphata</taxon>
        <taxon>Eupercaria</taxon>
        <taxon>Perciformes</taxon>
        <taxon>Notothenioidei</taxon>
        <taxon>Channichthyidae</taxon>
        <taxon>Champsocephalus</taxon>
    </lineage>
</organism>
<dbReference type="InterPro" id="IPR012677">
    <property type="entry name" value="Nucleotide-bd_a/b_plait_sf"/>
</dbReference>
<dbReference type="Pfam" id="PF23222">
    <property type="entry name" value="RRM_PARP14_1"/>
    <property type="match status" value="1"/>
</dbReference>
<evidence type="ECO:0000313" key="3">
    <source>
        <dbReference type="EMBL" id="KAK5905629.1"/>
    </source>
</evidence>
<evidence type="ECO:0000259" key="2">
    <source>
        <dbReference type="Pfam" id="PF23222"/>
    </source>
</evidence>
<reference evidence="3 5" key="1">
    <citation type="journal article" date="2023" name="Mol. Biol. Evol.">
        <title>Genomics of Secondarily Temperate Adaptation in the Only Non-Antarctic Icefish.</title>
        <authorList>
            <person name="Rivera-Colon A.G."/>
            <person name="Rayamajhi N."/>
            <person name="Minhas B.F."/>
            <person name="Madrigal G."/>
            <person name="Bilyk K.T."/>
            <person name="Yoon V."/>
            <person name="Hune M."/>
            <person name="Gregory S."/>
            <person name="Cheng C.H.C."/>
            <person name="Catchen J.M."/>
        </authorList>
    </citation>
    <scope>NUCLEOTIDE SEQUENCE [LARGE SCALE GENOMIC DNA]</scope>
    <source>
        <tissue evidence="3">White muscle</tissue>
    </source>
</reference>
<gene>
    <name evidence="3" type="ORF">CgunFtcFv8_001570</name>
    <name evidence="4" type="ORF">CgunFtcFv8_027640</name>
</gene>
<comment type="caution">
    <text evidence="3">The sequence shown here is derived from an EMBL/GenBank/DDBJ whole genome shotgun (WGS) entry which is preliminary data.</text>
</comment>
<dbReference type="Gene3D" id="3.30.70.330">
    <property type="match status" value="1"/>
</dbReference>
<evidence type="ECO:0000313" key="5">
    <source>
        <dbReference type="Proteomes" id="UP001331515"/>
    </source>
</evidence>